<dbReference type="Proteomes" id="UP000298460">
    <property type="component" value="Unassembled WGS sequence"/>
</dbReference>
<dbReference type="AlphaFoldDB" id="A0A4Z0R6K9"/>
<accession>A0A4Z0R6K9</accession>
<protein>
    <submittedName>
        <fullName evidence="1">DUF3221 domain-containing protein</fullName>
    </submittedName>
</protein>
<dbReference type="EMBL" id="SPQQ01000002">
    <property type="protein sequence ID" value="TGE38771.1"/>
    <property type="molecule type" value="Genomic_DNA"/>
</dbReference>
<evidence type="ECO:0000313" key="1">
    <source>
        <dbReference type="EMBL" id="TGE38771.1"/>
    </source>
</evidence>
<gene>
    <name evidence="1" type="ORF">E4K67_04630</name>
</gene>
<dbReference type="Pfam" id="PF11518">
    <property type="entry name" value="DUF3221"/>
    <property type="match status" value="1"/>
</dbReference>
<name>A0A4Z0R6K9_9FIRM</name>
<sequence>MRRKRLEINKKIIKLVVISFIGILVLSGCSSVQPQNSGDFQDNKKVDILGTLIKLTKNQSGEILGSILVEGEKGSKPYDQASIKVTQKTKIYEKSADKVVNSNFDSLQENLRVEVRFNGPVAESYPVQATADEIIVLKDEQIDTRPSIGKIHLGDSQSQVNEILGTVFKEEYFAEPGHFPESWNKRTYEQGISVIVGKDSGQVLELETTSAQFPTNKGSKTGDMAKGVFDNYGSDYKQFESRHGDGKVAGFYELGDGQIIIFDLDKDDNSLLNQAIKTDSKVKMIRLTRADFLD</sequence>
<dbReference type="InterPro" id="IPR021598">
    <property type="entry name" value="DUF3221"/>
</dbReference>
<reference evidence="1 2" key="1">
    <citation type="submission" date="2019-03" db="EMBL/GenBank/DDBJ databases">
        <title>Draft Genome Sequence of Desulfosporosinus fructosivorans Strain 63.6F, Isolated from Marine Sediment in the Baltic Sea.</title>
        <authorList>
            <person name="Hausmann B."/>
            <person name="Vandieken V."/>
            <person name="Pjevac P."/>
            <person name="Schreck K."/>
            <person name="Herbold C.W."/>
            <person name="Loy A."/>
        </authorList>
    </citation>
    <scope>NUCLEOTIDE SEQUENCE [LARGE SCALE GENOMIC DNA]</scope>
    <source>
        <strain evidence="1 2">63.6F</strain>
    </source>
</reference>
<dbReference type="PROSITE" id="PS51257">
    <property type="entry name" value="PROKAR_LIPOPROTEIN"/>
    <property type="match status" value="1"/>
</dbReference>
<evidence type="ECO:0000313" key="2">
    <source>
        <dbReference type="Proteomes" id="UP000298460"/>
    </source>
</evidence>
<organism evidence="1 2">
    <name type="scientific">Desulfosporosinus fructosivorans</name>
    <dbReference type="NCBI Taxonomy" id="2018669"/>
    <lineage>
        <taxon>Bacteria</taxon>
        <taxon>Bacillati</taxon>
        <taxon>Bacillota</taxon>
        <taxon>Clostridia</taxon>
        <taxon>Eubacteriales</taxon>
        <taxon>Desulfitobacteriaceae</taxon>
        <taxon>Desulfosporosinus</taxon>
    </lineage>
</organism>
<keyword evidence="2" id="KW-1185">Reference proteome</keyword>
<comment type="caution">
    <text evidence="1">The sequence shown here is derived from an EMBL/GenBank/DDBJ whole genome shotgun (WGS) entry which is preliminary data.</text>
</comment>
<proteinExistence type="predicted"/>